<feature type="compositionally biased region" description="Polar residues" evidence="6">
    <location>
        <begin position="13"/>
        <end position="23"/>
    </location>
</feature>
<evidence type="ECO:0000256" key="1">
    <source>
        <dbReference type="ARBA" id="ARBA00004123"/>
    </source>
</evidence>
<dbReference type="GO" id="GO:0000981">
    <property type="term" value="F:DNA-binding transcription factor activity, RNA polymerase II-specific"/>
    <property type="evidence" value="ECO:0007669"/>
    <property type="project" value="TreeGrafter"/>
</dbReference>
<dbReference type="InterPro" id="IPR051089">
    <property type="entry name" value="prtT"/>
</dbReference>
<dbReference type="Proteomes" id="UP000092177">
    <property type="component" value="Chromosome 4"/>
</dbReference>
<dbReference type="KEGG" id="chig:CH63R_05539"/>
<keyword evidence="2" id="KW-0805">Transcription regulation</keyword>
<reference evidence="8" key="1">
    <citation type="journal article" date="2017" name="BMC Genomics">
        <title>Gapless genome assembly of Colletotrichum higginsianum reveals chromosome structure and association of transposable elements with secondary metabolite gene clusters.</title>
        <authorList>
            <person name="Dallery J.-F."/>
            <person name="Lapalu N."/>
            <person name="Zampounis A."/>
            <person name="Pigne S."/>
            <person name="Luyten I."/>
            <person name="Amselem J."/>
            <person name="Wittenberg A.H.J."/>
            <person name="Zhou S."/>
            <person name="de Queiroz M.V."/>
            <person name="Robin G.P."/>
            <person name="Auger A."/>
            <person name="Hainaut M."/>
            <person name="Henrissat B."/>
            <person name="Kim K.-T."/>
            <person name="Lee Y.-H."/>
            <person name="Lespinet O."/>
            <person name="Schwartz D.C."/>
            <person name="Thon M.R."/>
            <person name="O'Connell R.J."/>
        </authorList>
    </citation>
    <scope>NUCLEOTIDE SEQUENCE [LARGE SCALE GENOMIC DNA]</scope>
    <source>
        <strain evidence="8">IMI 349063</strain>
    </source>
</reference>
<comment type="subcellular location">
    <subcellularLocation>
        <location evidence="1">Nucleus</location>
    </subcellularLocation>
</comment>
<evidence type="ECO:0000256" key="6">
    <source>
        <dbReference type="SAM" id="MobiDB-lite"/>
    </source>
</evidence>
<dbReference type="RefSeq" id="XP_018158364.1">
    <property type="nucleotide sequence ID" value="XM_018300514.1"/>
</dbReference>
<keyword evidence="4" id="KW-0804">Transcription</keyword>
<keyword evidence="5" id="KW-0539">Nucleus</keyword>
<evidence type="ECO:0000256" key="3">
    <source>
        <dbReference type="ARBA" id="ARBA00023125"/>
    </source>
</evidence>
<dbReference type="CDD" id="cd12148">
    <property type="entry name" value="fungal_TF_MHR"/>
    <property type="match status" value="1"/>
</dbReference>
<gene>
    <name evidence="7" type="ORF">CH63R_05539</name>
</gene>
<feature type="region of interest" description="Disordered" evidence="6">
    <location>
        <begin position="613"/>
        <end position="646"/>
    </location>
</feature>
<evidence type="ECO:0000313" key="8">
    <source>
        <dbReference type="Proteomes" id="UP000092177"/>
    </source>
</evidence>
<keyword evidence="8" id="KW-1185">Reference proteome</keyword>
<feature type="region of interest" description="Disordered" evidence="6">
    <location>
        <begin position="1"/>
        <end position="55"/>
    </location>
</feature>
<dbReference type="AlphaFoldDB" id="A0A1B7YCT2"/>
<evidence type="ECO:0000256" key="2">
    <source>
        <dbReference type="ARBA" id="ARBA00023015"/>
    </source>
</evidence>
<feature type="compositionally biased region" description="Polar residues" evidence="6">
    <location>
        <begin position="633"/>
        <end position="646"/>
    </location>
</feature>
<organism evidence="7 8">
    <name type="scientific">Colletotrichum higginsianum (strain IMI 349063)</name>
    <name type="common">Crucifer anthracnose fungus</name>
    <dbReference type="NCBI Taxonomy" id="759273"/>
    <lineage>
        <taxon>Eukaryota</taxon>
        <taxon>Fungi</taxon>
        <taxon>Dikarya</taxon>
        <taxon>Ascomycota</taxon>
        <taxon>Pezizomycotina</taxon>
        <taxon>Sordariomycetes</taxon>
        <taxon>Hypocreomycetidae</taxon>
        <taxon>Glomerellales</taxon>
        <taxon>Glomerellaceae</taxon>
        <taxon>Colletotrichum</taxon>
        <taxon>Colletotrichum destructivum species complex</taxon>
    </lineage>
</organism>
<comment type="caution">
    <text evidence="7">The sequence shown here is derived from an EMBL/GenBank/DDBJ whole genome shotgun (WGS) entry which is preliminary data.</text>
</comment>
<dbReference type="EMBL" id="LTAN01000004">
    <property type="protein sequence ID" value="OBR09847.1"/>
    <property type="molecule type" value="Genomic_DNA"/>
</dbReference>
<sequence length="815" mass="89822">MSPHWLIQPPPLSSTHRQGSLVNNKKKRRGRGKRMSTVSSPSPSTGSPQPERPRLPSIARWGAACAQCASAKAKCLRSNDTPGSKCDRKTTQLEDRLNRLVNSLRVSGNTSALTAEASQPASFARQTPLVADYSTALPSGHPGPDFYTQTPESPCTVLNLASAGPINIPESYNSFVPPKCICRPEPGEAPPPPDNDENLLKIYRKELAPRFPFVLVPDGVSASTLGATRPFLMAAIRMVASYRSMRSRRGQMYRLLNHVADYMMLRSERSFDLLLGLVVMIAWFHHHCLIHAQLNQLVSLAACLVGELGLKRSPSLPERTRLLVMRPWELRERTNEERRVLLAVWYLSSAISMEVREIDPMRYSGYMQQCMRELQESGEHESDMHLVYIVKIQRLCERISDLRSQEDADEEEDTVSRAPVSAYVSGFRAELNKLQAEMPPRLRHNRKSHLQTVVVVVVVFSWSPTLTLPRTAFLKIRMATARLRIHEPPNIDAELLASLSKSLDYFGGGGGPSRALDAFYQSNAALKAWFDTWLSMPEDSFCTMPISTTSHMVYAVMMLSRWAWLASSWGCGGGDNGLSSTTTPTLTSEPLDPSEGNPNITLAAIEAAISPNTPAAASSSSSPPAAQKAGCCNSGNNGSSPWQTTLPDKKLPHALVALRARLATQPGLILDAGEYLDRVVAQLERFDAAYRAMSVDGGGECGNIWSLGATKVKIARLRHERWFRMVAAQAEVGEMEEQVRWGGSGVGGPETMVGEVELQDSFLTSMQMPEWDAGMTWDQSMAYHDPMAADQHLWTDMMIPGDQNWGLGGSGGRYV</sequence>
<dbReference type="OrthoDB" id="5226580at2759"/>
<name>A0A1B7YCT2_COLHI</name>
<proteinExistence type="predicted"/>
<dbReference type="VEuPathDB" id="FungiDB:CH63R_05539"/>
<evidence type="ECO:0000313" key="7">
    <source>
        <dbReference type="EMBL" id="OBR09847.1"/>
    </source>
</evidence>
<accession>A0A1B7YCT2</accession>
<evidence type="ECO:0000256" key="5">
    <source>
        <dbReference type="ARBA" id="ARBA00023242"/>
    </source>
</evidence>
<dbReference type="GeneID" id="28864621"/>
<dbReference type="PANTHER" id="PTHR31845:SF10">
    <property type="entry name" value="ZN(II)2CYS6 TRANSCRIPTION FACTOR (EUROFUNG)"/>
    <property type="match status" value="1"/>
</dbReference>
<protein>
    <submittedName>
        <fullName evidence="7">C6 transcription factor</fullName>
    </submittedName>
</protein>
<dbReference type="GO" id="GO:0005634">
    <property type="term" value="C:nucleus"/>
    <property type="evidence" value="ECO:0007669"/>
    <property type="project" value="UniProtKB-SubCell"/>
</dbReference>
<keyword evidence="3" id="KW-0238">DNA-binding</keyword>
<feature type="compositionally biased region" description="Basic residues" evidence="6">
    <location>
        <begin position="24"/>
        <end position="34"/>
    </location>
</feature>
<feature type="compositionally biased region" description="Low complexity" evidence="6">
    <location>
        <begin position="613"/>
        <end position="626"/>
    </location>
</feature>
<dbReference type="GO" id="GO:0000976">
    <property type="term" value="F:transcription cis-regulatory region binding"/>
    <property type="evidence" value="ECO:0007669"/>
    <property type="project" value="TreeGrafter"/>
</dbReference>
<dbReference type="PANTHER" id="PTHR31845">
    <property type="entry name" value="FINGER DOMAIN PROTEIN, PUTATIVE-RELATED"/>
    <property type="match status" value="1"/>
</dbReference>
<evidence type="ECO:0000256" key="4">
    <source>
        <dbReference type="ARBA" id="ARBA00023163"/>
    </source>
</evidence>
<feature type="compositionally biased region" description="Low complexity" evidence="6">
    <location>
        <begin position="36"/>
        <end position="49"/>
    </location>
</feature>